<dbReference type="Gene3D" id="3.40.50.1860">
    <property type="match status" value="2"/>
</dbReference>
<dbReference type="EMBL" id="CP162601">
    <property type="protein sequence ID" value="XDK25733.1"/>
    <property type="molecule type" value="Genomic_DNA"/>
</dbReference>
<proteinExistence type="inferred from homology"/>
<sequence length="230" mass="25304">MQKKLGILGGMGPMATVDFMRRIVVKSPATCDQEHIPMIISNNPTTPDRTTCILHQGADPIDVLLKDLDNLKQAGATKVVIPCNTAHHWLEKLSNRGVEFISIIDSVLNAAQEKKMQRIGIMATDATIKINLYRQGILDRGLEPLQPDEQGQAQVMEGILAVKAGNIAKGRELMAPIFDQLIADGADGVILGCTEIPLAFDDFSEQKKQRALDSLDLLAEQCVNYYYYQA</sequence>
<dbReference type="InterPro" id="IPR004380">
    <property type="entry name" value="Asp_race"/>
</dbReference>
<accession>A0AB39HIQ5</accession>
<dbReference type="PANTHER" id="PTHR21198">
    <property type="entry name" value="GLUTAMATE RACEMASE"/>
    <property type="match status" value="1"/>
</dbReference>
<evidence type="ECO:0000256" key="2">
    <source>
        <dbReference type="ARBA" id="ARBA00023235"/>
    </source>
</evidence>
<comment type="similarity">
    <text evidence="1">Belongs to the aspartate/glutamate racemases family.</text>
</comment>
<dbReference type="EC" id="5.1.1.-" evidence="3"/>
<protein>
    <submittedName>
        <fullName evidence="3">Amino acid racemase</fullName>
        <ecNumber evidence="3">5.1.1.-</ecNumber>
    </submittedName>
</protein>
<dbReference type="SUPFAM" id="SSF53681">
    <property type="entry name" value="Aspartate/glutamate racemase"/>
    <property type="match status" value="2"/>
</dbReference>
<organism evidence="3">
    <name type="scientific">Vibrio sp. HB236076</name>
    <dbReference type="NCBI Taxonomy" id="3232307"/>
    <lineage>
        <taxon>Bacteria</taxon>
        <taxon>Pseudomonadati</taxon>
        <taxon>Pseudomonadota</taxon>
        <taxon>Gammaproteobacteria</taxon>
        <taxon>Vibrionales</taxon>
        <taxon>Vibrionaceae</taxon>
        <taxon>Vibrio</taxon>
    </lineage>
</organism>
<evidence type="ECO:0000313" key="3">
    <source>
        <dbReference type="EMBL" id="XDK25733.1"/>
    </source>
</evidence>
<dbReference type="RefSeq" id="WP_306101174.1">
    <property type="nucleotide sequence ID" value="NZ_CP162601.1"/>
</dbReference>
<gene>
    <name evidence="3" type="ORF">AB0763_03545</name>
</gene>
<dbReference type="PANTHER" id="PTHR21198:SF7">
    <property type="entry name" value="ASPARTATE-GLUTAMATE RACEMASE FAMILY"/>
    <property type="match status" value="1"/>
</dbReference>
<dbReference type="Pfam" id="PF01177">
    <property type="entry name" value="Asp_Glu_race"/>
    <property type="match status" value="1"/>
</dbReference>
<dbReference type="GO" id="GO:0047661">
    <property type="term" value="F:amino-acid racemase activity"/>
    <property type="evidence" value="ECO:0007669"/>
    <property type="project" value="InterPro"/>
</dbReference>
<keyword evidence="2 3" id="KW-0413">Isomerase</keyword>
<dbReference type="KEGG" id="vih:AB0763_03545"/>
<reference evidence="3" key="1">
    <citation type="submission" date="2024-07" db="EMBL/GenBank/DDBJ databases">
        <title>Genome Analysis of a Potential Novel Vibrio Species Secreting pH- and Thermo-stable Alginate Lyase and its Application in Producing Alginate Oligosaccharides.</title>
        <authorList>
            <person name="Huang H."/>
            <person name="Bao K."/>
        </authorList>
    </citation>
    <scope>NUCLEOTIDE SEQUENCE</scope>
    <source>
        <strain evidence="3">HB236076</strain>
    </source>
</reference>
<evidence type="ECO:0000256" key="1">
    <source>
        <dbReference type="ARBA" id="ARBA00007847"/>
    </source>
</evidence>
<name>A0AB39HIQ5_9VIBR</name>
<dbReference type="InterPro" id="IPR001920">
    <property type="entry name" value="Asp/Glu_race"/>
</dbReference>
<dbReference type="AlphaFoldDB" id="A0AB39HIQ5"/>
<dbReference type="InterPro" id="IPR015942">
    <property type="entry name" value="Asp/Glu/hydantoin_racemase"/>
</dbReference>
<dbReference type="NCBIfam" id="TIGR00035">
    <property type="entry name" value="asp_race"/>
    <property type="match status" value="1"/>
</dbReference>